<evidence type="ECO:0000313" key="2">
    <source>
        <dbReference type="EMBL" id="PIZ98485.1"/>
    </source>
</evidence>
<evidence type="ECO:0000313" key="3">
    <source>
        <dbReference type="Proteomes" id="UP000230405"/>
    </source>
</evidence>
<keyword evidence="1" id="KW-0472">Membrane</keyword>
<dbReference type="EMBL" id="PFPO01000085">
    <property type="protein sequence ID" value="PIZ98485.1"/>
    <property type="molecule type" value="Genomic_DNA"/>
</dbReference>
<comment type="caution">
    <text evidence="2">The sequence shown here is derived from an EMBL/GenBank/DDBJ whole genome shotgun (WGS) entry which is preliminary data.</text>
</comment>
<organism evidence="2 3">
    <name type="scientific">Candidatus Komeilibacteria bacterium CG_4_10_14_0_2_um_filter_37_10</name>
    <dbReference type="NCBI Taxonomy" id="1974470"/>
    <lineage>
        <taxon>Bacteria</taxon>
        <taxon>Candidatus Komeiliibacteriota</taxon>
    </lineage>
</organism>
<evidence type="ECO:0000256" key="1">
    <source>
        <dbReference type="SAM" id="Phobius"/>
    </source>
</evidence>
<keyword evidence="1" id="KW-1133">Transmembrane helix</keyword>
<dbReference type="AlphaFoldDB" id="A0A2M7VDI2"/>
<sequence length="120" mass="14143">MRQWPVRKWLGVLLLLMVVAIGLCRLFIVLDQGLESIKDCVNLLLLYGVLVLSFINASQMINNRNWLNLNACLTILIVILWVFMRSLVDLNYDWHHWLIWLWLPLILIDIGESIRTVKLF</sequence>
<feature type="transmembrane region" description="Helical" evidence="1">
    <location>
        <begin position="94"/>
        <end position="111"/>
    </location>
</feature>
<accession>A0A2M7VDI2</accession>
<proteinExistence type="predicted"/>
<feature type="transmembrane region" description="Helical" evidence="1">
    <location>
        <begin position="12"/>
        <end position="30"/>
    </location>
</feature>
<dbReference type="Proteomes" id="UP000230405">
    <property type="component" value="Unassembled WGS sequence"/>
</dbReference>
<reference evidence="3" key="1">
    <citation type="submission" date="2017-09" db="EMBL/GenBank/DDBJ databases">
        <title>Depth-based differentiation of microbial function through sediment-hosted aquifers and enrichment of novel symbionts in the deep terrestrial subsurface.</title>
        <authorList>
            <person name="Probst A.J."/>
            <person name="Ladd B."/>
            <person name="Jarett J.K."/>
            <person name="Geller-Mcgrath D.E."/>
            <person name="Sieber C.M.K."/>
            <person name="Emerson J.B."/>
            <person name="Anantharaman K."/>
            <person name="Thomas B.C."/>
            <person name="Malmstrom R."/>
            <person name="Stieglmeier M."/>
            <person name="Klingl A."/>
            <person name="Woyke T."/>
            <person name="Ryan C.M."/>
            <person name="Banfield J.F."/>
        </authorList>
    </citation>
    <scope>NUCLEOTIDE SEQUENCE [LARGE SCALE GENOMIC DNA]</scope>
</reference>
<protein>
    <submittedName>
        <fullName evidence="2">Uncharacterized protein</fullName>
    </submittedName>
</protein>
<feature type="transmembrane region" description="Helical" evidence="1">
    <location>
        <begin position="36"/>
        <end position="55"/>
    </location>
</feature>
<feature type="transmembrane region" description="Helical" evidence="1">
    <location>
        <begin position="67"/>
        <end position="88"/>
    </location>
</feature>
<keyword evidence="1" id="KW-0812">Transmembrane</keyword>
<gene>
    <name evidence="2" type="ORF">COX77_04425</name>
</gene>
<name>A0A2M7VDI2_9BACT</name>